<dbReference type="EMBL" id="VYZN01000001">
    <property type="protein sequence ID" value="KAE9545344.1"/>
    <property type="molecule type" value="Genomic_DNA"/>
</dbReference>
<keyword evidence="1" id="KW-0812">Transmembrane</keyword>
<feature type="transmembrane region" description="Helical" evidence="1">
    <location>
        <begin position="116"/>
        <end position="136"/>
    </location>
</feature>
<sequence>MEQFGFGPIAPKRNGEGGIVPIRSSSGLVLKERFVHERPTTTTRSAASVLDLPFEGGLLDKLRMFVIGGPEKGRFKGQRKLIVIIYFFLGAAVFLVGVFFALGLAAAGFFGFAGDFFGLVALGLAATAFLTFLAAGSPAAGFTFLADVDFLFVAPGALTFLTTGFFFLTTAVFFLGLTSATGSLKCPDAPVPLVWRTVPLATAAFKNFLMNGANLAGSTL</sequence>
<evidence type="ECO:0000313" key="3">
    <source>
        <dbReference type="Proteomes" id="UP000475862"/>
    </source>
</evidence>
<gene>
    <name evidence="2" type="ORF">AGLY_000887</name>
</gene>
<keyword evidence="1" id="KW-0472">Membrane</keyword>
<dbReference type="AlphaFoldDB" id="A0A6G0U8E3"/>
<dbReference type="Proteomes" id="UP000475862">
    <property type="component" value="Unassembled WGS sequence"/>
</dbReference>
<keyword evidence="1" id="KW-1133">Transmembrane helix</keyword>
<proteinExistence type="predicted"/>
<protein>
    <submittedName>
        <fullName evidence="2">Uncharacterized protein</fullName>
    </submittedName>
</protein>
<name>A0A6G0U8E3_APHGL</name>
<keyword evidence="3" id="KW-1185">Reference proteome</keyword>
<comment type="caution">
    <text evidence="2">The sequence shown here is derived from an EMBL/GenBank/DDBJ whole genome shotgun (WGS) entry which is preliminary data.</text>
</comment>
<feature type="transmembrane region" description="Helical" evidence="1">
    <location>
        <begin position="148"/>
        <end position="177"/>
    </location>
</feature>
<evidence type="ECO:0000256" key="1">
    <source>
        <dbReference type="SAM" id="Phobius"/>
    </source>
</evidence>
<accession>A0A6G0U8E3</accession>
<evidence type="ECO:0000313" key="2">
    <source>
        <dbReference type="EMBL" id="KAE9545344.1"/>
    </source>
</evidence>
<reference evidence="2 3" key="1">
    <citation type="submission" date="2019-08" db="EMBL/GenBank/DDBJ databases">
        <title>The genome of the soybean aphid Biotype 1, its phylome, world population structure and adaptation to the North American continent.</title>
        <authorList>
            <person name="Giordano R."/>
            <person name="Donthu R.K."/>
            <person name="Hernandez A.G."/>
            <person name="Wright C.L."/>
            <person name="Zimin A.V."/>
        </authorList>
    </citation>
    <scope>NUCLEOTIDE SEQUENCE [LARGE SCALE GENOMIC DNA]</scope>
    <source>
        <tissue evidence="2">Whole aphids</tissue>
    </source>
</reference>
<organism evidence="2 3">
    <name type="scientific">Aphis glycines</name>
    <name type="common">Soybean aphid</name>
    <dbReference type="NCBI Taxonomy" id="307491"/>
    <lineage>
        <taxon>Eukaryota</taxon>
        <taxon>Metazoa</taxon>
        <taxon>Ecdysozoa</taxon>
        <taxon>Arthropoda</taxon>
        <taxon>Hexapoda</taxon>
        <taxon>Insecta</taxon>
        <taxon>Pterygota</taxon>
        <taxon>Neoptera</taxon>
        <taxon>Paraneoptera</taxon>
        <taxon>Hemiptera</taxon>
        <taxon>Sternorrhyncha</taxon>
        <taxon>Aphidomorpha</taxon>
        <taxon>Aphidoidea</taxon>
        <taxon>Aphididae</taxon>
        <taxon>Aphidini</taxon>
        <taxon>Aphis</taxon>
        <taxon>Aphis</taxon>
    </lineage>
</organism>
<feature type="transmembrane region" description="Helical" evidence="1">
    <location>
        <begin position="81"/>
        <end position="110"/>
    </location>
</feature>